<protein>
    <recommendedName>
        <fullName evidence="3">ribonuclease H</fullName>
        <ecNumber evidence="3">3.1.26.4</ecNumber>
    </recommendedName>
</protein>
<dbReference type="GO" id="GO:0004523">
    <property type="term" value="F:RNA-DNA hybrid ribonuclease activity"/>
    <property type="evidence" value="ECO:0007669"/>
    <property type="project" value="UniProtKB-EC"/>
</dbReference>
<evidence type="ECO:0000259" key="8">
    <source>
        <dbReference type="PROSITE" id="PS50879"/>
    </source>
</evidence>
<dbReference type="PROSITE" id="PS50879">
    <property type="entry name" value="RNASE_H_1"/>
    <property type="match status" value="1"/>
</dbReference>
<gene>
    <name evidence="9" type="ORF">FIBSPDRAFT_1036479</name>
</gene>
<evidence type="ECO:0000313" key="10">
    <source>
        <dbReference type="Proteomes" id="UP000076532"/>
    </source>
</evidence>
<evidence type="ECO:0000256" key="6">
    <source>
        <dbReference type="ARBA" id="ARBA00022759"/>
    </source>
</evidence>
<keyword evidence="6" id="KW-0255">Endonuclease</keyword>
<dbReference type="Gene3D" id="3.30.420.10">
    <property type="entry name" value="Ribonuclease H-like superfamily/Ribonuclease H"/>
    <property type="match status" value="1"/>
</dbReference>
<dbReference type="OrthoDB" id="407198at2759"/>
<keyword evidence="4" id="KW-0540">Nuclease</keyword>
<evidence type="ECO:0000256" key="2">
    <source>
        <dbReference type="ARBA" id="ARBA00005300"/>
    </source>
</evidence>
<dbReference type="SUPFAM" id="SSF53098">
    <property type="entry name" value="Ribonuclease H-like"/>
    <property type="match status" value="1"/>
</dbReference>
<dbReference type="GO" id="GO:0043137">
    <property type="term" value="P:DNA replication, removal of RNA primer"/>
    <property type="evidence" value="ECO:0007669"/>
    <property type="project" value="TreeGrafter"/>
</dbReference>
<dbReference type="EMBL" id="KV417484">
    <property type="protein sequence ID" value="KZP32849.1"/>
    <property type="molecule type" value="Genomic_DNA"/>
</dbReference>
<evidence type="ECO:0000256" key="1">
    <source>
        <dbReference type="ARBA" id="ARBA00000077"/>
    </source>
</evidence>
<dbReference type="InterPro" id="IPR050092">
    <property type="entry name" value="RNase_H"/>
</dbReference>
<name>A0A166VLE0_9AGAM</name>
<dbReference type="InterPro" id="IPR036397">
    <property type="entry name" value="RNaseH_sf"/>
</dbReference>
<dbReference type="CDD" id="cd13934">
    <property type="entry name" value="RNase_H_Dikarya_like"/>
    <property type="match status" value="1"/>
</dbReference>
<dbReference type="AlphaFoldDB" id="A0A166VLE0"/>
<proteinExistence type="inferred from homology"/>
<evidence type="ECO:0000256" key="3">
    <source>
        <dbReference type="ARBA" id="ARBA00012180"/>
    </source>
</evidence>
<dbReference type="PANTHER" id="PTHR10642:SF26">
    <property type="entry name" value="RIBONUCLEASE H1"/>
    <property type="match status" value="1"/>
</dbReference>
<organism evidence="9 10">
    <name type="scientific">Athelia psychrophila</name>
    <dbReference type="NCBI Taxonomy" id="1759441"/>
    <lineage>
        <taxon>Eukaryota</taxon>
        <taxon>Fungi</taxon>
        <taxon>Dikarya</taxon>
        <taxon>Basidiomycota</taxon>
        <taxon>Agaricomycotina</taxon>
        <taxon>Agaricomycetes</taxon>
        <taxon>Agaricomycetidae</taxon>
        <taxon>Atheliales</taxon>
        <taxon>Atheliaceae</taxon>
        <taxon>Athelia</taxon>
    </lineage>
</organism>
<comment type="similarity">
    <text evidence="2">Belongs to the RNase H family.</text>
</comment>
<feature type="domain" description="RNase H type-1" evidence="8">
    <location>
        <begin position="54"/>
        <end position="209"/>
    </location>
</feature>
<keyword evidence="10" id="KW-1185">Reference proteome</keyword>
<dbReference type="Proteomes" id="UP000076532">
    <property type="component" value="Unassembled WGS sequence"/>
</dbReference>
<dbReference type="InterPro" id="IPR002156">
    <property type="entry name" value="RNaseH_domain"/>
</dbReference>
<dbReference type="PANTHER" id="PTHR10642">
    <property type="entry name" value="RIBONUCLEASE H1"/>
    <property type="match status" value="1"/>
</dbReference>
<dbReference type="Pfam" id="PF00075">
    <property type="entry name" value="RNase_H"/>
    <property type="match status" value="1"/>
</dbReference>
<evidence type="ECO:0000256" key="5">
    <source>
        <dbReference type="ARBA" id="ARBA00022723"/>
    </source>
</evidence>
<keyword evidence="7" id="KW-0378">Hydrolase</keyword>
<sequence length="210" mass="23311">MSDNVMNHFPALPNKFIPCPVLVDQRPTNLIYRGSPLSHIYFATYVDPSKKILNRGTVVICIDGGCKNCGTPSARAGIGVYFGPNSPLNLSERVEDGEQTSQRAEVYAAVRALQQVQIALRDDMMTDTIVLLSDSKNLVDGMTKYVHTWKENGWKTAAGKPVVNQEDFKELDALIEAMADPEHGLDVEFWHVKRKYNRLADKLATKACAA</sequence>
<dbReference type="GO" id="GO:0046872">
    <property type="term" value="F:metal ion binding"/>
    <property type="evidence" value="ECO:0007669"/>
    <property type="project" value="UniProtKB-KW"/>
</dbReference>
<dbReference type="InterPro" id="IPR012337">
    <property type="entry name" value="RNaseH-like_sf"/>
</dbReference>
<evidence type="ECO:0000256" key="7">
    <source>
        <dbReference type="ARBA" id="ARBA00022801"/>
    </source>
</evidence>
<accession>A0A166VLE0</accession>
<evidence type="ECO:0000256" key="4">
    <source>
        <dbReference type="ARBA" id="ARBA00022722"/>
    </source>
</evidence>
<evidence type="ECO:0000313" key="9">
    <source>
        <dbReference type="EMBL" id="KZP32849.1"/>
    </source>
</evidence>
<dbReference type="STRING" id="436010.A0A166VLE0"/>
<reference evidence="9 10" key="1">
    <citation type="journal article" date="2016" name="Mol. Biol. Evol.">
        <title>Comparative Genomics of Early-Diverging Mushroom-Forming Fungi Provides Insights into the Origins of Lignocellulose Decay Capabilities.</title>
        <authorList>
            <person name="Nagy L.G."/>
            <person name="Riley R."/>
            <person name="Tritt A."/>
            <person name="Adam C."/>
            <person name="Daum C."/>
            <person name="Floudas D."/>
            <person name="Sun H."/>
            <person name="Yadav J.S."/>
            <person name="Pangilinan J."/>
            <person name="Larsson K.H."/>
            <person name="Matsuura K."/>
            <person name="Barry K."/>
            <person name="Labutti K."/>
            <person name="Kuo R."/>
            <person name="Ohm R.A."/>
            <person name="Bhattacharya S.S."/>
            <person name="Shirouzu T."/>
            <person name="Yoshinaga Y."/>
            <person name="Martin F.M."/>
            <person name="Grigoriev I.V."/>
            <person name="Hibbett D.S."/>
        </authorList>
    </citation>
    <scope>NUCLEOTIDE SEQUENCE [LARGE SCALE GENOMIC DNA]</scope>
    <source>
        <strain evidence="9 10">CBS 109695</strain>
    </source>
</reference>
<comment type="catalytic activity">
    <reaction evidence="1">
        <text>Endonucleolytic cleavage to 5'-phosphomonoester.</text>
        <dbReference type="EC" id="3.1.26.4"/>
    </reaction>
</comment>
<keyword evidence="5" id="KW-0479">Metal-binding</keyword>
<dbReference type="GO" id="GO:0003676">
    <property type="term" value="F:nucleic acid binding"/>
    <property type="evidence" value="ECO:0007669"/>
    <property type="project" value="InterPro"/>
</dbReference>
<dbReference type="EC" id="3.1.26.4" evidence="3"/>